<reference evidence="2" key="1">
    <citation type="journal article" date="2023" name="G3 (Bethesda)">
        <title>A reference genome for the long-term kleptoplast-retaining sea slug Elysia crispata morphotype clarki.</title>
        <authorList>
            <person name="Eastman K.E."/>
            <person name="Pendleton A.L."/>
            <person name="Shaikh M.A."/>
            <person name="Suttiyut T."/>
            <person name="Ogas R."/>
            <person name="Tomko P."/>
            <person name="Gavelis G."/>
            <person name="Widhalm J.R."/>
            <person name="Wisecaver J.H."/>
        </authorList>
    </citation>
    <scope>NUCLEOTIDE SEQUENCE</scope>
    <source>
        <strain evidence="2">ECLA1</strain>
    </source>
</reference>
<feature type="compositionally biased region" description="Polar residues" evidence="1">
    <location>
        <begin position="10"/>
        <end position="20"/>
    </location>
</feature>
<accession>A0AAE1E9K1</accession>
<protein>
    <submittedName>
        <fullName evidence="2">Uncharacterized protein</fullName>
    </submittedName>
</protein>
<keyword evidence="3" id="KW-1185">Reference proteome</keyword>
<feature type="compositionally biased region" description="Basic and acidic residues" evidence="1">
    <location>
        <begin position="60"/>
        <end position="71"/>
    </location>
</feature>
<evidence type="ECO:0000313" key="3">
    <source>
        <dbReference type="Proteomes" id="UP001283361"/>
    </source>
</evidence>
<organism evidence="2 3">
    <name type="scientific">Elysia crispata</name>
    <name type="common">lettuce slug</name>
    <dbReference type="NCBI Taxonomy" id="231223"/>
    <lineage>
        <taxon>Eukaryota</taxon>
        <taxon>Metazoa</taxon>
        <taxon>Spiralia</taxon>
        <taxon>Lophotrochozoa</taxon>
        <taxon>Mollusca</taxon>
        <taxon>Gastropoda</taxon>
        <taxon>Heterobranchia</taxon>
        <taxon>Euthyneura</taxon>
        <taxon>Panpulmonata</taxon>
        <taxon>Sacoglossa</taxon>
        <taxon>Placobranchoidea</taxon>
        <taxon>Plakobranchidae</taxon>
        <taxon>Elysia</taxon>
    </lineage>
</organism>
<dbReference type="Proteomes" id="UP001283361">
    <property type="component" value="Unassembled WGS sequence"/>
</dbReference>
<sequence>MEQGKKNDTRIQPVSLQGSSSDHHVLADRRVGSLSDRVERESLSSPGDMKSRGASSSRHGAADKRVGDARPVDTALPKRLHSRQIGRTCLLLKASSIGVFRHI</sequence>
<dbReference type="AlphaFoldDB" id="A0AAE1E9K1"/>
<gene>
    <name evidence="2" type="ORF">RRG08_009982</name>
</gene>
<feature type="region of interest" description="Disordered" evidence="1">
    <location>
        <begin position="1"/>
        <end position="79"/>
    </location>
</feature>
<evidence type="ECO:0000256" key="1">
    <source>
        <dbReference type="SAM" id="MobiDB-lite"/>
    </source>
</evidence>
<feature type="compositionally biased region" description="Basic and acidic residues" evidence="1">
    <location>
        <begin position="21"/>
        <end position="42"/>
    </location>
</feature>
<dbReference type="EMBL" id="JAWDGP010000571">
    <property type="protein sequence ID" value="KAK3799439.1"/>
    <property type="molecule type" value="Genomic_DNA"/>
</dbReference>
<name>A0AAE1E9K1_9GAST</name>
<comment type="caution">
    <text evidence="2">The sequence shown here is derived from an EMBL/GenBank/DDBJ whole genome shotgun (WGS) entry which is preliminary data.</text>
</comment>
<evidence type="ECO:0000313" key="2">
    <source>
        <dbReference type="EMBL" id="KAK3799439.1"/>
    </source>
</evidence>
<proteinExistence type="predicted"/>